<dbReference type="EMBL" id="CAJNNW010007281">
    <property type="protein sequence ID" value="CAE8649135.1"/>
    <property type="molecule type" value="Genomic_DNA"/>
</dbReference>
<proteinExistence type="predicted"/>
<sequence length="138" mass="15216">MIFSRLASVALLLLATTLFEKASGKTIGEAQAALEVQRVVHSTPAEQNAFVQALVNSVMKQGSYLTDIQREIVERLNTTFYNQTLPEMNRGHAADEELLNEHKTGLATCDQELQQRHGDVMAIAGEKDQLEGSQLDCD</sequence>
<keyword evidence="5" id="KW-1185">Reference proteome</keyword>
<evidence type="ECO:0000256" key="1">
    <source>
        <dbReference type="SAM" id="SignalP"/>
    </source>
</evidence>
<gene>
    <name evidence="2" type="ORF">PGLA1383_LOCUS29980</name>
    <name evidence="3" type="ORF">PGLA2088_LOCUS7156</name>
</gene>
<organism evidence="3 4">
    <name type="scientific">Polarella glacialis</name>
    <name type="common">Dinoflagellate</name>
    <dbReference type="NCBI Taxonomy" id="89957"/>
    <lineage>
        <taxon>Eukaryota</taxon>
        <taxon>Sar</taxon>
        <taxon>Alveolata</taxon>
        <taxon>Dinophyceae</taxon>
        <taxon>Suessiales</taxon>
        <taxon>Suessiaceae</taxon>
        <taxon>Polarella</taxon>
    </lineage>
</organism>
<comment type="caution">
    <text evidence="3">The sequence shown here is derived from an EMBL/GenBank/DDBJ whole genome shotgun (WGS) entry which is preliminary data.</text>
</comment>
<evidence type="ECO:0000313" key="4">
    <source>
        <dbReference type="Proteomes" id="UP000626109"/>
    </source>
</evidence>
<dbReference type="EMBL" id="CAJNNV010025091">
    <property type="protein sequence ID" value="CAE8612181.1"/>
    <property type="molecule type" value="Genomic_DNA"/>
</dbReference>
<evidence type="ECO:0000313" key="3">
    <source>
        <dbReference type="EMBL" id="CAE8649135.1"/>
    </source>
</evidence>
<protein>
    <submittedName>
        <fullName evidence="3">Uncharacterized protein</fullName>
    </submittedName>
</protein>
<accession>A0A813IDH6</accession>
<dbReference type="Proteomes" id="UP000654075">
    <property type="component" value="Unassembled WGS sequence"/>
</dbReference>
<feature type="signal peptide" evidence="1">
    <location>
        <begin position="1"/>
        <end position="24"/>
    </location>
</feature>
<evidence type="ECO:0000313" key="5">
    <source>
        <dbReference type="Proteomes" id="UP000654075"/>
    </source>
</evidence>
<dbReference type="Proteomes" id="UP000626109">
    <property type="component" value="Unassembled WGS sequence"/>
</dbReference>
<dbReference type="AlphaFoldDB" id="A0A813IDH6"/>
<reference evidence="3" key="1">
    <citation type="submission" date="2021-02" db="EMBL/GenBank/DDBJ databases">
        <authorList>
            <person name="Dougan E. K."/>
            <person name="Rhodes N."/>
            <person name="Thang M."/>
            <person name="Chan C."/>
        </authorList>
    </citation>
    <scope>NUCLEOTIDE SEQUENCE</scope>
</reference>
<evidence type="ECO:0000313" key="2">
    <source>
        <dbReference type="EMBL" id="CAE8612181.1"/>
    </source>
</evidence>
<feature type="chain" id="PRO_5036222102" evidence="1">
    <location>
        <begin position="25"/>
        <end position="138"/>
    </location>
</feature>
<name>A0A813IDH6_POLGL</name>
<keyword evidence="1" id="KW-0732">Signal</keyword>